<reference evidence="1 2" key="1">
    <citation type="journal article" date="2021" name="J. Hered.">
        <title>A chromosome-level genome assembly of the parasitoid wasp, Cotesia glomerata (Hymenoptera: Braconidae).</title>
        <authorList>
            <person name="Pinto B.J."/>
            <person name="Weis J.J."/>
            <person name="Gamble T."/>
            <person name="Ode P.J."/>
            <person name="Paul R."/>
            <person name="Zaspel J.M."/>
        </authorList>
    </citation>
    <scope>NUCLEOTIDE SEQUENCE [LARGE SCALE GENOMIC DNA]</scope>
    <source>
        <strain evidence="1">CgM1</strain>
    </source>
</reference>
<sequence>MLNNDSKLQHSVVEYYYIYGRCRRSRAQQKLMEESPVARSLFFTSTCSGRGSTSGTATSITDISSSLRESKRSKKVNFRHQRNGEWRMAIARPDSEKIQSIVALQIDYMTRKLVYEEKNIDSSLDGTGLNLKNMINDRHSWKMRASGL</sequence>
<keyword evidence="2" id="KW-1185">Reference proteome</keyword>
<dbReference type="AlphaFoldDB" id="A0AAV7J7Y0"/>
<proteinExistence type="predicted"/>
<organism evidence="1 2">
    <name type="scientific">Cotesia glomerata</name>
    <name type="common">Lepidopteran parasitic wasp</name>
    <name type="synonym">Apanteles glomeratus</name>
    <dbReference type="NCBI Taxonomy" id="32391"/>
    <lineage>
        <taxon>Eukaryota</taxon>
        <taxon>Metazoa</taxon>
        <taxon>Ecdysozoa</taxon>
        <taxon>Arthropoda</taxon>
        <taxon>Hexapoda</taxon>
        <taxon>Insecta</taxon>
        <taxon>Pterygota</taxon>
        <taxon>Neoptera</taxon>
        <taxon>Endopterygota</taxon>
        <taxon>Hymenoptera</taxon>
        <taxon>Apocrita</taxon>
        <taxon>Ichneumonoidea</taxon>
        <taxon>Braconidae</taxon>
        <taxon>Microgastrinae</taxon>
        <taxon>Cotesia</taxon>
    </lineage>
</organism>
<dbReference type="Proteomes" id="UP000826195">
    <property type="component" value="Unassembled WGS sequence"/>
</dbReference>
<evidence type="ECO:0000313" key="2">
    <source>
        <dbReference type="Proteomes" id="UP000826195"/>
    </source>
</evidence>
<accession>A0AAV7J7Y0</accession>
<evidence type="ECO:0000313" key="1">
    <source>
        <dbReference type="EMBL" id="KAH0567606.1"/>
    </source>
</evidence>
<dbReference type="EMBL" id="JAHXZJ010000001">
    <property type="protein sequence ID" value="KAH0567606.1"/>
    <property type="molecule type" value="Genomic_DNA"/>
</dbReference>
<name>A0AAV7J7Y0_COTGL</name>
<gene>
    <name evidence="1" type="ORF">KQX54_011018</name>
</gene>
<comment type="caution">
    <text evidence="1">The sequence shown here is derived from an EMBL/GenBank/DDBJ whole genome shotgun (WGS) entry which is preliminary data.</text>
</comment>
<protein>
    <submittedName>
        <fullName evidence="1">Uncharacterized protein</fullName>
    </submittedName>
</protein>